<dbReference type="Gene3D" id="3.30.360.10">
    <property type="entry name" value="Dihydrodipicolinate Reductase, domain 2"/>
    <property type="match status" value="1"/>
</dbReference>
<name>A0A915I465_ROMCU</name>
<evidence type="ECO:0000256" key="1">
    <source>
        <dbReference type="ARBA" id="ARBA00022857"/>
    </source>
</evidence>
<dbReference type="InterPro" id="IPR051168">
    <property type="entry name" value="AASS"/>
</dbReference>
<organism evidence="4 5">
    <name type="scientific">Romanomermis culicivorax</name>
    <name type="common">Nematode worm</name>
    <dbReference type="NCBI Taxonomy" id="13658"/>
    <lineage>
        <taxon>Eukaryota</taxon>
        <taxon>Metazoa</taxon>
        <taxon>Ecdysozoa</taxon>
        <taxon>Nematoda</taxon>
        <taxon>Enoplea</taxon>
        <taxon>Dorylaimia</taxon>
        <taxon>Mermithida</taxon>
        <taxon>Mermithoidea</taxon>
        <taxon>Mermithidae</taxon>
        <taxon>Romanomermis</taxon>
    </lineage>
</organism>
<evidence type="ECO:0000313" key="5">
    <source>
        <dbReference type="WBParaSite" id="nRc.2.0.1.t08630-RA"/>
    </source>
</evidence>
<dbReference type="GO" id="GO:0019878">
    <property type="term" value="P:lysine biosynthetic process via aminoadipic acid"/>
    <property type="evidence" value="ECO:0007669"/>
    <property type="project" value="TreeGrafter"/>
</dbReference>
<dbReference type="Pfam" id="PF16653">
    <property type="entry name" value="Sacchrp_dh_C"/>
    <property type="match status" value="1"/>
</dbReference>
<evidence type="ECO:0000259" key="3">
    <source>
        <dbReference type="Pfam" id="PF16653"/>
    </source>
</evidence>
<sequence length="335" mass="37896">MELIDSVKEQGGKVTSFVSWCGGLPAPEFSDNPLRYKFSWSPRNVLLNALSPAKYIYQGRVVDVAPGHLLDEPMLVDFLPGFNLEAYPNRDSTTYARLYKLNEAKTVLRATLRYRGFGQAMRSFLALGLIDPQQHAAFDPDFGPNLTWKQIMALLMNMKSDIFVDTLKSRIAERFGDEHSIEYRTLEDLNMLDDEEFVERKGSPLDTLSHYLTSKLSYKKNERDLCLLRHDVTVAWPNGSEEIHHVNLVKYGDANSYSAMASTVGYCTAIMAKMILDGAFIEKREIQVKGHVLPMNKAVYRPVLDRLAKEGIVAKSSKTIIKDDRFVKGMGNQSL</sequence>
<evidence type="ECO:0000256" key="2">
    <source>
        <dbReference type="ARBA" id="ARBA00023002"/>
    </source>
</evidence>
<dbReference type="PANTHER" id="PTHR11133">
    <property type="entry name" value="SACCHAROPINE DEHYDROGENASE"/>
    <property type="match status" value="1"/>
</dbReference>
<dbReference type="SUPFAM" id="SSF55347">
    <property type="entry name" value="Glyceraldehyde-3-phosphate dehydrogenase-like, C-terminal domain"/>
    <property type="match status" value="1"/>
</dbReference>
<dbReference type="OMA" id="WNYKFTW"/>
<keyword evidence="4" id="KW-1185">Reference proteome</keyword>
<dbReference type="WBParaSite" id="nRc.2.0.1.t08630-RA">
    <property type="protein sequence ID" value="nRc.2.0.1.t08630-RA"/>
    <property type="gene ID" value="nRc.2.0.1.g08630"/>
</dbReference>
<dbReference type="PANTHER" id="PTHR11133:SF22">
    <property type="entry name" value="ALPHA-AMINOADIPIC SEMIALDEHYDE SYNTHASE, MITOCHONDRIAL"/>
    <property type="match status" value="1"/>
</dbReference>
<evidence type="ECO:0000313" key="4">
    <source>
        <dbReference type="Proteomes" id="UP000887565"/>
    </source>
</evidence>
<feature type="domain" description="Saccharopine dehydrogenase-like C-terminal" evidence="3">
    <location>
        <begin position="1"/>
        <end position="312"/>
    </location>
</feature>
<accession>A0A915I465</accession>
<protein>
    <submittedName>
        <fullName evidence="5">Saccharopine dehydrogenase-like C-terminal domain-containing protein</fullName>
    </submittedName>
</protein>
<dbReference type="AlphaFoldDB" id="A0A915I465"/>
<proteinExistence type="predicted"/>
<dbReference type="Gene3D" id="1.10.1870.10">
    <property type="entry name" value="Domain 3, Saccharopine reductase"/>
    <property type="match status" value="1"/>
</dbReference>
<reference evidence="5" key="1">
    <citation type="submission" date="2022-11" db="UniProtKB">
        <authorList>
            <consortium name="WormBaseParasite"/>
        </authorList>
    </citation>
    <scope>IDENTIFICATION</scope>
</reference>
<keyword evidence="1" id="KW-0521">NADP</keyword>
<dbReference type="GO" id="GO:0005737">
    <property type="term" value="C:cytoplasm"/>
    <property type="evidence" value="ECO:0007669"/>
    <property type="project" value="TreeGrafter"/>
</dbReference>
<keyword evidence="2" id="KW-0560">Oxidoreductase</keyword>
<dbReference type="GO" id="GO:0004753">
    <property type="term" value="F:saccharopine dehydrogenase activity"/>
    <property type="evidence" value="ECO:0007669"/>
    <property type="project" value="TreeGrafter"/>
</dbReference>
<dbReference type="FunFam" id="3.30.360.10:FF:000008">
    <property type="entry name" value="Alpha-aminoadipic semialdehyde synthase, mitochondrial"/>
    <property type="match status" value="1"/>
</dbReference>
<dbReference type="InterPro" id="IPR032095">
    <property type="entry name" value="Sacchrp_dh-like_C"/>
</dbReference>
<dbReference type="Proteomes" id="UP000887565">
    <property type="component" value="Unplaced"/>
</dbReference>